<dbReference type="Proteomes" id="UP001228044">
    <property type="component" value="Unassembled WGS sequence"/>
</dbReference>
<evidence type="ECO:0000256" key="1">
    <source>
        <dbReference type="SAM" id="MobiDB-lite"/>
    </source>
</evidence>
<sequence>MIQRPRRRLASTIAAPKPAALAQQQSDFTAEGSPPPGKVSGTAPAAVPDGKPPPVPGRS</sequence>
<feature type="region of interest" description="Disordered" evidence="1">
    <location>
        <begin position="1"/>
        <end position="59"/>
    </location>
</feature>
<evidence type="ECO:0000313" key="2">
    <source>
        <dbReference type="EMBL" id="MDN3923265.1"/>
    </source>
</evidence>
<reference evidence="2 3" key="1">
    <citation type="submission" date="2023-06" db="EMBL/GenBank/DDBJ databases">
        <title>Pelomonas sp. PFR6 16S ribosomal RNA gene Genome sequencing and assembly.</title>
        <authorList>
            <person name="Woo H."/>
        </authorList>
    </citation>
    <scope>NUCLEOTIDE SEQUENCE [LARGE SCALE GENOMIC DNA]</scope>
    <source>
        <strain evidence="2 3">PFR6</strain>
    </source>
</reference>
<organism evidence="2 3">
    <name type="scientific">Roseateles violae</name>
    <dbReference type="NCBI Taxonomy" id="3058042"/>
    <lineage>
        <taxon>Bacteria</taxon>
        <taxon>Pseudomonadati</taxon>
        <taxon>Pseudomonadota</taxon>
        <taxon>Betaproteobacteria</taxon>
        <taxon>Burkholderiales</taxon>
        <taxon>Sphaerotilaceae</taxon>
        <taxon>Roseateles</taxon>
    </lineage>
</organism>
<accession>A0ABT8E095</accession>
<proteinExistence type="predicted"/>
<comment type="caution">
    <text evidence="2">The sequence shown here is derived from an EMBL/GenBank/DDBJ whole genome shotgun (WGS) entry which is preliminary data.</text>
</comment>
<feature type="compositionally biased region" description="Pro residues" evidence="1">
    <location>
        <begin position="50"/>
        <end position="59"/>
    </location>
</feature>
<name>A0ABT8E095_9BURK</name>
<dbReference type="RefSeq" id="WP_290361570.1">
    <property type="nucleotide sequence ID" value="NZ_JAUHHC010000009.1"/>
</dbReference>
<feature type="compositionally biased region" description="Low complexity" evidence="1">
    <location>
        <begin position="14"/>
        <end position="25"/>
    </location>
</feature>
<protein>
    <submittedName>
        <fullName evidence="2">Uncharacterized protein</fullName>
    </submittedName>
</protein>
<gene>
    <name evidence="2" type="ORF">QWJ38_23510</name>
</gene>
<evidence type="ECO:0000313" key="3">
    <source>
        <dbReference type="Proteomes" id="UP001228044"/>
    </source>
</evidence>
<dbReference type="EMBL" id="JAUHHC010000009">
    <property type="protein sequence ID" value="MDN3923265.1"/>
    <property type="molecule type" value="Genomic_DNA"/>
</dbReference>
<keyword evidence="3" id="KW-1185">Reference proteome</keyword>